<dbReference type="PANTHER" id="PTHR10210">
    <property type="entry name" value="RIBOSE-PHOSPHATE DIPHOSPHOKINASE FAMILY MEMBER"/>
    <property type="match status" value="1"/>
</dbReference>
<dbReference type="PANTHER" id="PTHR10210:SF45">
    <property type="entry name" value="RIBOSE-PHOSPHATE PYROPHOSPHOKINASE 3, CHLOROPLASTIC"/>
    <property type="match status" value="1"/>
</dbReference>
<accession>A0A7J7J4A2</accession>
<dbReference type="GO" id="GO:0005737">
    <property type="term" value="C:cytoplasm"/>
    <property type="evidence" value="ECO:0007669"/>
    <property type="project" value="TreeGrafter"/>
</dbReference>
<dbReference type="Gene3D" id="3.40.50.2020">
    <property type="match status" value="1"/>
</dbReference>
<keyword evidence="5" id="KW-1185">Reference proteome</keyword>
<feature type="domain" description="Ribose-phosphate pyrophosphokinase N-terminal" evidence="3">
    <location>
        <begin position="76"/>
        <end position="164"/>
    </location>
</feature>
<dbReference type="Pfam" id="PF13793">
    <property type="entry name" value="Pribosyltran_N"/>
    <property type="match status" value="1"/>
</dbReference>
<evidence type="ECO:0000256" key="1">
    <source>
        <dbReference type="ARBA" id="ARBA00006478"/>
    </source>
</evidence>
<dbReference type="GO" id="GO:0006015">
    <property type="term" value="P:5-phosphoribose 1-diphosphate biosynthetic process"/>
    <property type="evidence" value="ECO:0007669"/>
    <property type="project" value="TreeGrafter"/>
</dbReference>
<dbReference type="InterPro" id="IPR029057">
    <property type="entry name" value="PRTase-like"/>
</dbReference>
<evidence type="ECO:0000256" key="2">
    <source>
        <dbReference type="ARBA" id="ARBA00022727"/>
    </source>
</evidence>
<proteinExistence type="inferred from homology"/>
<dbReference type="SMART" id="SM01400">
    <property type="entry name" value="Pribosyltran_N"/>
    <property type="match status" value="1"/>
</dbReference>
<keyword evidence="2" id="KW-0545">Nucleotide biosynthesis</keyword>
<dbReference type="AlphaFoldDB" id="A0A7J7J4A2"/>
<dbReference type="GO" id="GO:0000287">
    <property type="term" value="F:magnesium ion binding"/>
    <property type="evidence" value="ECO:0007669"/>
    <property type="project" value="InterPro"/>
</dbReference>
<dbReference type="OrthoDB" id="10263753at2759"/>
<evidence type="ECO:0000313" key="4">
    <source>
        <dbReference type="EMBL" id="KAF6020544.1"/>
    </source>
</evidence>
<dbReference type="GO" id="GO:0006164">
    <property type="term" value="P:purine nucleotide biosynthetic process"/>
    <property type="evidence" value="ECO:0007669"/>
    <property type="project" value="TreeGrafter"/>
</dbReference>
<organism evidence="4 5">
    <name type="scientific">Bugula neritina</name>
    <name type="common">Brown bryozoan</name>
    <name type="synonym">Sertularia neritina</name>
    <dbReference type="NCBI Taxonomy" id="10212"/>
    <lineage>
        <taxon>Eukaryota</taxon>
        <taxon>Metazoa</taxon>
        <taxon>Spiralia</taxon>
        <taxon>Lophotrochozoa</taxon>
        <taxon>Bryozoa</taxon>
        <taxon>Gymnolaemata</taxon>
        <taxon>Cheilostomatida</taxon>
        <taxon>Flustrina</taxon>
        <taxon>Buguloidea</taxon>
        <taxon>Bugulidae</taxon>
        <taxon>Bugula</taxon>
    </lineage>
</organism>
<protein>
    <recommendedName>
        <fullName evidence="3">Ribose-phosphate pyrophosphokinase N-terminal domain-containing protein</fullName>
    </recommendedName>
</protein>
<dbReference type="SUPFAM" id="SSF53271">
    <property type="entry name" value="PRTase-like"/>
    <property type="match status" value="1"/>
</dbReference>
<gene>
    <name evidence="4" type="ORF">EB796_021158</name>
</gene>
<dbReference type="GO" id="GO:0002189">
    <property type="term" value="C:ribose phosphate diphosphokinase complex"/>
    <property type="evidence" value="ECO:0007669"/>
    <property type="project" value="TreeGrafter"/>
</dbReference>
<name>A0A7J7J4A2_BUGNE</name>
<dbReference type="Proteomes" id="UP000593567">
    <property type="component" value="Unassembled WGS sequence"/>
</dbReference>
<sequence>MANAEDLNPRATMLMYAHPSMHSLARSIVQTCDDYRDGQQLSIPTSNSATQVTPTQSSIYYGYRPSARKVVLKDDIRWDHFADGFPKLFIDNVKDLAGRDVIFIGSFHSPDAIFEQLSVIYAIPRYLARSVIFILPYFPTGTMERVDREGQIATAKTLATLLSNIPLTARGPTQIMLFDLHALQERFYFSDHVIPR</sequence>
<evidence type="ECO:0000259" key="3">
    <source>
        <dbReference type="Pfam" id="PF13793"/>
    </source>
</evidence>
<dbReference type="FunFam" id="3.40.50.2020:FF:000014">
    <property type="entry name" value="Ribose-phosphate pyrophosphokinase 1"/>
    <property type="match status" value="1"/>
</dbReference>
<dbReference type="InterPro" id="IPR005946">
    <property type="entry name" value="Rib-P_diPkinase"/>
</dbReference>
<evidence type="ECO:0000313" key="5">
    <source>
        <dbReference type="Proteomes" id="UP000593567"/>
    </source>
</evidence>
<dbReference type="EMBL" id="VXIV02003163">
    <property type="protein sequence ID" value="KAF6020544.1"/>
    <property type="molecule type" value="Genomic_DNA"/>
</dbReference>
<dbReference type="InterPro" id="IPR029099">
    <property type="entry name" value="Pribosyltran_N"/>
</dbReference>
<comment type="caution">
    <text evidence="4">The sequence shown here is derived from an EMBL/GenBank/DDBJ whole genome shotgun (WGS) entry which is preliminary data.</text>
</comment>
<comment type="similarity">
    <text evidence="1">Belongs to the ribose-phosphate pyrophosphokinase family.</text>
</comment>
<reference evidence="4" key="1">
    <citation type="submission" date="2020-06" db="EMBL/GenBank/DDBJ databases">
        <title>Draft genome of Bugula neritina, a colonial animal packing powerful symbionts and potential medicines.</title>
        <authorList>
            <person name="Rayko M."/>
        </authorList>
    </citation>
    <scope>NUCLEOTIDE SEQUENCE [LARGE SCALE GENOMIC DNA]</scope>
    <source>
        <strain evidence="4">Kwan_BN1</strain>
    </source>
</reference>